<evidence type="ECO:0000313" key="6">
    <source>
        <dbReference type="Proteomes" id="UP000663090"/>
    </source>
</evidence>
<evidence type="ECO:0000259" key="4">
    <source>
        <dbReference type="SMART" id="SM00822"/>
    </source>
</evidence>
<sequence length="274" mass="28611">MKLVSSSAIVTGAGQGIGLGIASRLMRDGANVLLFGRTREKVEAAAEELNKAAEGRTRAVAFAGDVVRVEDVARAIELATREFGLPGILVNNAGTATLRPVLELPVEEFDQVMAINLKGPFLFTQMLAKALVAAKQPGSIVNISSLNQTSVTDGLAHYCASKAALANFSKVAASELGRHNIRVNVVAPGAIRTPLAEGAGLLKGPMGREFLAHTPLGKPCGEPEDVAKVVSFLCSDLASWMTGDTLAVDGGNHIRGLHSYADTLGLTRAVEPSF</sequence>
<organism evidence="5 6">
    <name type="scientific">Myxococcus landrumensis</name>
    <dbReference type="NCBI Taxonomy" id="2813577"/>
    <lineage>
        <taxon>Bacteria</taxon>
        <taxon>Pseudomonadati</taxon>
        <taxon>Myxococcota</taxon>
        <taxon>Myxococcia</taxon>
        <taxon>Myxococcales</taxon>
        <taxon>Cystobacterineae</taxon>
        <taxon>Myxococcaceae</taxon>
        <taxon>Myxococcus</taxon>
    </lineage>
</organism>
<dbReference type="InterPro" id="IPR020904">
    <property type="entry name" value="Sc_DH/Rdtase_CS"/>
</dbReference>
<dbReference type="InterPro" id="IPR002347">
    <property type="entry name" value="SDR_fam"/>
</dbReference>
<dbReference type="InterPro" id="IPR036291">
    <property type="entry name" value="NAD(P)-bd_dom_sf"/>
</dbReference>
<dbReference type="PROSITE" id="PS00061">
    <property type="entry name" value="ADH_SHORT"/>
    <property type="match status" value="1"/>
</dbReference>
<dbReference type="SMART" id="SM00822">
    <property type="entry name" value="PKS_KR"/>
    <property type="match status" value="1"/>
</dbReference>
<evidence type="ECO:0000256" key="3">
    <source>
        <dbReference type="ARBA" id="ARBA00023027"/>
    </source>
</evidence>
<dbReference type="InterPro" id="IPR057326">
    <property type="entry name" value="KR_dom"/>
</dbReference>
<dbReference type="PANTHER" id="PTHR24321">
    <property type="entry name" value="DEHYDROGENASES, SHORT CHAIN"/>
    <property type="match status" value="1"/>
</dbReference>
<feature type="domain" description="Ketoreductase" evidence="4">
    <location>
        <begin position="6"/>
        <end position="194"/>
    </location>
</feature>
<keyword evidence="6" id="KW-1185">Reference proteome</keyword>
<comment type="similarity">
    <text evidence="1">Belongs to the short-chain dehydrogenases/reductases (SDR) family.</text>
</comment>
<keyword evidence="3" id="KW-0520">NAD</keyword>
<dbReference type="NCBIfam" id="NF005559">
    <property type="entry name" value="PRK07231.1"/>
    <property type="match status" value="1"/>
</dbReference>
<dbReference type="Pfam" id="PF13561">
    <property type="entry name" value="adh_short_C2"/>
    <property type="match status" value="1"/>
</dbReference>
<name>A0ABX7N5R2_9BACT</name>
<gene>
    <name evidence="5" type="ORF">JY572_38200</name>
</gene>
<evidence type="ECO:0000256" key="1">
    <source>
        <dbReference type="ARBA" id="ARBA00006484"/>
    </source>
</evidence>
<evidence type="ECO:0000256" key="2">
    <source>
        <dbReference type="ARBA" id="ARBA00023002"/>
    </source>
</evidence>
<dbReference type="Proteomes" id="UP000663090">
    <property type="component" value="Chromosome"/>
</dbReference>
<dbReference type="EMBL" id="CP071091">
    <property type="protein sequence ID" value="QSQ14087.1"/>
    <property type="molecule type" value="Genomic_DNA"/>
</dbReference>
<dbReference type="RefSeq" id="WP_206715881.1">
    <property type="nucleotide sequence ID" value="NZ_CP071091.1"/>
</dbReference>
<dbReference type="PRINTS" id="PR00080">
    <property type="entry name" value="SDRFAMILY"/>
</dbReference>
<accession>A0ABX7N5R2</accession>
<protein>
    <submittedName>
        <fullName evidence="5">SDR family oxidoreductase</fullName>
    </submittedName>
</protein>
<dbReference type="Gene3D" id="3.40.50.720">
    <property type="entry name" value="NAD(P)-binding Rossmann-like Domain"/>
    <property type="match status" value="1"/>
</dbReference>
<proteinExistence type="inferred from homology"/>
<dbReference type="CDD" id="cd05233">
    <property type="entry name" value="SDR_c"/>
    <property type="match status" value="1"/>
</dbReference>
<dbReference type="SUPFAM" id="SSF51735">
    <property type="entry name" value="NAD(P)-binding Rossmann-fold domains"/>
    <property type="match status" value="1"/>
</dbReference>
<keyword evidence="2" id="KW-0560">Oxidoreductase</keyword>
<evidence type="ECO:0000313" key="5">
    <source>
        <dbReference type="EMBL" id="QSQ14087.1"/>
    </source>
</evidence>
<dbReference type="PRINTS" id="PR00081">
    <property type="entry name" value="GDHRDH"/>
</dbReference>
<reference evidence="5 6" key="1">
    <citation type="submission" date="2021-02" db="EMBL/GenBank/DDBJ databases">
        <title>De Novo genome assembly of isolated myxobacteria.</title>
        <authorList>
            <person name="Stevens D.C."/>
        </authorList>
    </citation>
    <scope>NUCLEOTIDE SEQUENCE [LARGE SCALE GENOMIC DNA]</scope>
    <source>
        <strain evidence="5 6">SCHIC003</strain>
    </source>
</reference>
<dbReference type="PANTHER" id="PTHR24321:SF8">
    <property type="entry name" value="ESTRADIOL 17-BETA-DEHYDROGENASE 8-RELATED"/>
    <property type="match status" value="1"/>
</dbReference>